<dbReference type="GO" id="GO:0004180">
    <property type="term" value="F:carboxypeptidase activity"/>
    <property type="evidence" value="ECO:0007669"/>
    <property type="project" value="UniProtKB-KW"/>
</dbReference>
<proteinExistence type="predicted"/>
<evidence type="ECO:0000313" key="2">
    <source>
        <dbReference type="EMBL" id="MFC6196525.1"/>
    </source>
</evidence>
<keyword evidence="2" id="KW-0378">Hydrolase</keyword>
<feature type="domain" description="Peptidase M15A C-terminal" evidence="1">
    <location>
        <begin position="18"/>
        <end position="119"/>
    </location>
</feature>
<keyword evidence="3" id="KW-1185">Reference proteome</keyword>
<sequence length="139" mass="15811">MRYARASQVSWDKARWPNFRAHEFACKCGGRFCKGEYWHDPDFLDRLQAMRNVLGPLVINSGHRCALWNAAVDGAPRSRHKTIAADISLMGHDRHAVLNAARSAGFNGLGLAQTFLHVDRRSIPATWYYGQKSRNLWKS</sequence>
<dbReference type="Gene3D" id="3.30.1380.10">
    <property type="match status" value="1"/>
</dbReference>
<dbReference type="Pfam" id="PF08291">
    <property type="entry name" value="Peptidase_M15_3"/>
    <property type="match status" value="1"/>
</dbReference>
<keyword evidence="2" id="KW-0121">Carboxypeptidase</keyword>
<evidence type="ECO:0000259" key="1">
    <source>
        <dbReference type="Pfam" id="PF08291"/>
    </source>
</evidence>
<name>A0ABW1S4M1_9PROT</name>
<dbReference type="Proteomes" id="UP001596303">
    <property type="component" value="Unassembled WGS sequence"/>
</dbReference>
<dbReference type="InterPro" id="IPR013230">
    <property type="entry name" value="Peptidase_M15A_C"/>
</dbReference>
<comment type="caution">
    <text evidence="2">The sequence shown here is derived from an EMBL/GenBank/DDBJ whole genome shotgun (WGS) entry which is preliminary data.</text>
</comment>
<reference evidence="3" key="1">
    <citation type="journal article" date="2019" name="Int. J. Syst. Evol. Microbiol.">
        <title>The Global Catalogue of Microorganisms (GCM) 10K type strain sequencing project: providing services to taxonomists for standard genome sequencing and annotation.</title>
        <authorList>
            <consortium name="The Broad Institute Genomics Platform"/>
            <consortium name="The Broad Institute Genome Sequencing Center for Infectious Disease"/>
            <person name="Wu L."/>
            <person name="Ma J."/>
        </authorList>
    </citation>
    <scope>NUCLEOTIDE SEQUENCE [LARGE SCALE GENOMIC DNA]</scope>
    <source>
        <strain evidence="3">CGMCC-1.15741</strain>
    </source>
</reference>
<dbReference type="SUPFAM" id="SSF55166">
    <property type="entry name" value="Hedgehog/DD-peptidase"/>
    <property type="match status" value="1"/>
</dbReference>
<organism evidence="2 3">
    <name type="scientific">Ponticaulis profundi</name>
    <dbReference type="NCBI Taxonomy" id="2665222"/>
    <lineage>
        <taxon>Bacteria</taxon>
        <taxon>Pseudomonadati</taxon>
        <taxon>Pseudomonadota</taxon>
        <taxon>Alphaproteobacteria</taxon>
        <taxon>Hyphomonadales</taxon>
        <taxon>Hyphomonadaceae</taxon>
        <taxon>Ponticaulis</taxon>
    </lineage>
</organism>
<dbReference type="RefSeq" id="WP_377374019.1">
    <property type="nucleotide sequence ID" value="NZ_JBHSSW010000001.1"/>
</dbReference>
<protein>
    <submittedName>
        <fullName evidence="2">D-Ala-D-Ala carboxypeptidase family metallohydrolase</fullName>
    </submittedName>
</protein>
<keyword evidence="2" id="KW-0645">Protease</keyword>
<dbReference type="EMBL" id="JBHSSW010000001">
    <property type="protein sequence ID" value="MFC6196525.1"/>
    <property type="molecule type" value="Genomic_DNA"/>
</dbReference>
<evidence type="ECO:0000313" key="3">
    <source>
        <dbReference type="Proteomes" id="UP001596303"/>
    </source>
</evidence>
<gene>
    <name evidence="2" type="ORF">ACFQDM_00465</name>
</gene>
<accession>A0ABW1S4M1</accession>
<dbReference type="InterPro" id="IPR009045">
    <property type="entry name" value="Zn_M74/Hedgehog-like"/>
</dbReference>